<protein>
    <submittedName>
        <fullName evidence="4">Septum formation initiation protein</fullName>
    </submittedName>
    <submittedName>
        <fullName evidence="5">Septum formation initiator family protein</fullName>
    </submittedName>
</protein>
<dbReference type="EMBL" id="SEHH01000015">
    <property type="protein sequence ID" value="TBX51121.1"/>
    <property type="molecule type" value="Genomic_DNA"/>
</dbReference>
<accession>A0A098R5S9</accession>
<dbReference type="KEGG" id="lpx:ASU28_02490"/>
<dbReference type="RefSeq" id="WP_021732314.1">
    <property type="nucleotide sequence ID" value="NZ_AVAI01000143.1"/>
</dbReference>
<evidence type="ECO:0000313" key="4">
    <source>
        <dbReference type="EMBL" id="GBF03269.1"/>
    </source>
</evidence>
<dbReference type="EMBL" id="CP032744">
    <property type="protein sequence ID" value="AYJ37730.1"/>
    <property type="molecule type" value="Genomic_DNA"/>
</dbReference>
<evidence type="ECO:0000313" key="8">
    <source>
        <dbReference type="Proteomes" id="UP000292648"/>
    </source>
</evidence>
<feature type="coiled-coil region" evidence="1">
    <location>
        <begin position="64"/>
        <end position="98"/>
    </location>
</feature>
<dbReference type="InterPro" id="IPR007060">
    <property type="entry name" value="FtsL/DivIC"/>
</dbReference>
<gene>
    <name evidence="5" type="ORF">EUZ87_02340</name>
    <name evidence="3" type="ORF">LP667_02245</name>
    <name evidence="4" type="ORF">LPPLD21_02824</name>
</gene>
<evidence type="ECO:0000313" key="6">
    <source>
        <dbReference type="Proteomes" id="UP000236162"/>
    </source>
</evidence>
<dbReference type="Proteomes" id="UP000277896">
    <property type="component" value="Chromosome"/>
</dbReference>
<keyword evidence="2" id="KW-1133">Transmembrane helix</keyword>
<keyword evidence="6" id="KW-1185">Reference proteome</keyword>
<evidence type="ECO:0000313" key="5">
    <source>
        <dbReference type="EMBL" id="TBX51121.1"/>
    </source>
</evidence>
<dbReference type="EMBL" id="BDOR01000025">
    <property type="protein sequence ID" value="GBF03269.1"/>
    <property type="molecule type" value="Genomic_DNA"/>
</dbReference>
<dbReference type="InterPro" id="IPR039076">
    <property type="entry name" value="DivIC"/>
</dbReference>
<reference evidence="5 8" key="3">
    <citation type="submission" date="2019-01" db="EMBL/GenBank/DDBJ databases">
        <title>Draft genome sequence of Lactobacillus paraplantarum OSY-TC318, a Producer of the novel lantibiotic Paraplantaracin TC318.</title>
        <authorList>
            <person name="Hussein W.E."/>
            <person name="Huang E."/>
            <person name="Yousef A.E."/>
        </authorList>
    </citation>
    <scope>NUCLEOTIDE SEQUENCE [LARGE SCALE GENOMIC DNA]</scope>
    <source>
        <strain evidence="5 8">OSY-TC318</strain>
    </source>
</reference>
<evidence type="ECO:0000256" key="1">
    <source>
        <dbReference type="SAM" id="Coils"/>
    </source>
</evidence>
<feature type="transmembrane region" description="Helical" evidence="2">
    <location>
        <begin position="39"/>
        <end position="58"/>
    </location>
</feature>
<dbReference type="eggNOG" id="COG2919">
    <property type="taxonomic scope" value="Bacteria"/>
</dbReference>
<dbReference type="PANTHER" id="PTHR40027:SF1">
    <property type="entry name" value="CELL DIVISION PROTEIN DIVIC"/>
    <property type="match status" value="1"/>
</dbReference>
<dbReference type="HOGENOM" id="CLU_134863_2_0_9"/>
<dbReference type="PANTHER" id="PTHR40027">
    <property type="entry name" value="CELL DIVISION PROTEIN DIVIC"/>
    <property type="match status" value="1"/>
</dbReference>
<sequence>MTNGSRSKIKQLDNDYIRQVATDEHGQAQRVAQVRRRRFILIVAVFGALILFFGFQLINTRSNLHQVNRQVATSQVKLKKVQQKNDQLEGQIKQLNNKDYLQKLLRSKYDYTKSGETVYSLPNDNAADVTAN</sequence>
<reference evidence="4 6" key="1">
    <citation type="submission" date="2017-04" db="EMBL/GenBank/DDBJ databases">
        <title>In vitro and in silico characterization of Lactobacillus paraplantarum D2-1, a starter culture for soymilk fermentation.</title>
        <authorList>
            <person name="Endo A."/>
            <person name="Sasaki F."/>
            <person name="Maeno S."/>
            <person name="Kanesaki Y."/>
            <person name="Kubota E."/>
            <person name="Torres G.A."/>
            <person name="Tomita S."/>
            <person name="Nakagawa J."/>
        </authorList>
    </citation>
    <scope>NUCLEOTIDE SEQUENCE [LARGE SCALE GENOMIC DNA]</scope>
    <source>
        <strain evidence="4 6">D2-1</strain>
    </source>
</reference>
<evidence type="ECO:0000313" key="3">
    <source>
        <dbReference type="EMBL" id="AYJ37730.1"/>
    </source>
</evidence>
<proteinExistence type="predicted"/>
<evidence type="ECO:0000313" key="7">
    <source>
        <dbReference type="Proteomes" id="UP000277896"/>
    </source>
</evidence>
<dbReference type="AlphaFoldDB" id="A0A098R5S9"/>
<keyword evidence="1" id="KW-0175">Coiled coil</keyword>
<reference evidence="3 7" key="2">
    <citation type="submission" date="2018-10" db="EMBL/GenBank/DDBJ databases">
        <title>Genome seuquencing of Lactobacillus species.</title>
        <authorList>
            <person name="Baek C."/>
            <person name="Yi H."/>
        </authorList>
    </citation>
    <scope>NUCLEOTIDE SEQUENCE [LARGE SCALE GENOMIC DNA]</scope>
    <source>
        <strain evidence="3 7">DSM 10667</strain>
    </source>
</reference>
<dbReference type="GO" id="GO:0051301">
    <property type="term" value="P:cell division"/>
    <property type="evidence" value="ECO:0007669"/>
    <property type="project" value="InterPro"/>
</dbReference>
<keyword evidence="2" id="KW-0812">Transmembrane</keyword>
<name>A0A098R5S9_9LACO</name>
<dbReference type="Proteomes" id="UP000292648">
    <property type="component" value="Unassembled WGS sequence"/>
</dbReference>
<organism evidence="5 8">
    <name type="scientific">Lactiplantibacillus paraplantarum</name>
    <dbReference type="NCBI Taxonomy" id="60520"/>
    <lineage>
        <taxon>Bacteria</taxon>
        <taxon>Bacillati</taxon>
        <taxon>Bacillota</taxon>
        <taxon>Bacilli</taxon>
        <taxon>Lactobacillales</taxon>
        <taxon>Lactobacillaceae</taxon>
        <taxon>Lactiplantibacillus</taxon>
    </lineage>
</organism>
<keyword evidence="2" id="KW-0472">Membrane</keyword>
<evidence type="ECO:0000256" key="2">
    <source>
        <dbReference type="SAM" id="Phobius"/>
    </source>
</evidence>
<dbReference type="Proteomes" id="UP000236162">
    <property type="component" value="Unassembled WGS sequence"/>
</dbReference>
<dbReference type="Pfam" id="PF04977">
    <property type="entry name" value="DivIC"/>
    <property type="match status" value="1"/>
</dbReference>
<dbReference type="GeneID" id="79806313"/>